<evidence type="ECO:0000313" key="10">
    <source>
        <dbReference type="EMBL" id="CBX98525.1"/>
    </source>
</evidence>
<keyword evidence="5 7" id="KW-1133">Transmembrane helix</keyword>
<dbReference type="Gene3D" id="3.40.50.1000">
    <property type="entry name" value="HAD superfamily/HAD-like"/>
    <property type="match status" value="1"/>
</dbReference>
<accession>E5A4H7</accession>
<reference evidence="11" key="1">
    <citation type="journal article" date="2011" name="Nat. Commun.">
        <title>Effector diversification within compartments of the Leptosphaeria maculans genome affected by Repeat-Induced Point mutations.</title>
        <authorList>
            <person name="Rouxel T."/>
            <person name="Grandaubert J."/>
            <person name="Hane J.K."/>
            <person name="Hoede C."/>
            <person name="van de Wouw A.P."/>
            <person name="Couloux A."/>
            <person name="Dominguez V."/>
            <person name="Anthouard V."/>
            <person name="Bally P."/>
            <person name="Bourras S."/>
            <person name="Cozijnsen A.J."/>
            <person name="Ciuffetti L.M."/>
            <person name="Degrave A."/>
            <person name="Dilmaghani A."/>
            <person name="Duret L."/>
            <person name="Fudal I."/>
            <person name="Goodwin S.B."/>
            <person name="Gout L."/>
            <person name="Glaser N."/>
            <person name="Linglin J."/>
            <person name="Kema G.H.J."/>
            <person name="Lapalu N."/>
            <person name="Lawrence C.B."/>
            <person name="May K."/>
            <person name="Meyer M."/>
            <person name="Ollivier B."/>
            <person name="Poulain J."/>
            <person name="Schoch C.L."/>
            <person name="Simon A."/>
            <person name="Spatafora J.W."/>
            <person name="Stachowiak A."/>
            <person name="Turgeon B.G."/>
            <person name="Tyler B.M."/>
            <person name="Vincent D."/>
            <person name="Weissenbach J."/>
            <person name="Amselem J."/>
            <person name="Quesneville H."/>
            <person name="Oliver R.P."/>
            <person name="Wincker P."/>
            <person name="Balesdent M.-H."/>
            <person name="Howlett B.J."/>
        </authorList>
    </citation>
    <scope>NUCLEOTIDE SEQUENCE [LARGE SCALE GENOMIC DNA]</scope>
    <source>
        <strain evidence="11">JN3 / isolate v23.1.3 / race Av1-4-5-6-7-8</strain>
    </source>
</reference>
<dbReference type="PROSITE" id="PS50846">
    <property type="entry name" value="HMA_2"/>
    <property type="match status" value="1"/>
</dbReference>
<keyword evidence="11" id="KW-1185">Reference proteome</keyword>
<feature type="compositionally biased region" description="Polar residues" evidence="8">
    <location>
        <begin position="21"/>
        <end position="42"/>
    </location>
</feature>
<dbReference type="SFLD" id="SFLDG00002">
    <property type="entry name" value="C1.7:_P-type_atpase_like"/>
    <property type="match status" value="1"/>
</dbReference>
<dbReference type="InterPro" id="IPR006121">
    <property type="entry name" value="HMA_dom"/>
</dbReference>
<sequence length="1104" mass="116242">MACGGGCCGSKVTPASERINDNASVRLPSTESLEPSTETGEPSTIREVTKQEAVSGSPYKASASKDDLNNCAATCCSTTQESLPERPITAKNDQDSCCAPNAGNKAKSVGCCSTPPAREESPVSKPCNSKTPERNITTSSCCSSKTDKKTADACATDKACCTTTPAVATATTKAQTSYCPSNPTSARCENTAKPLVDEPGSTVSGAGCQANAKTDCCDDTAGSVSTDSCADGCCGPKKDDSTKCTVEVKKCPTQKGKTDCCAPKSSSGCCNPKLGPIISTTEIEVYDPVDLERGVTDLQHVNLSISGMTCTGCETKLQRTLGTLPYVKNLKTSLVLARVELDIVGAVATPEDIVTHLHRTTEFKCEVISNQGCGLDFIVDGDVKKKIDEEWPEGVLEVKLLGKNGLRVEFDAKIIGARDLLNSEWGAPMRLAPLSLDASLDAGSRHVRHMMYMTLLSAVLTIPVLVMSWAPLPEREIAYGSASLALATIVQFVVAGPFYPKALKALIFSKVIEMDLLIVLSTSAAYIFSVVAYGYMIAGNPLSTGEFFETSTLLVTLIMVGRWVASLARQKAAESISIRSLQTPTAILVNGEGSKEEIDARLLQFGDIFRVAPDTRIPTDGTVVNGVSEVDESMLTGESKPVYKQTGSSVIAGSINGSGMLTVRLTRLPGNNTITTIACMVDEAKLSKPKIQEIADKVASYFVPVVVALTIITFVIWVAVGIAVRRQSGSEATIEAITYAITVLIVSCPCAIGLAVPMVIVIASGVAAKRGVVFKSSNSIEVAYKTTDVVFDKTGTLTTGELAVTHEEYFAEDANLSKSILLGLLVNIKHPVSAAVAAHLESQGISPSTIVDTKVLPGKGVQGAFNGANICAGNSRWLGLSDHTHVKAMLSKGLTTFCFTINNTLIATFGLQDSIRPDALSTVSQLQARGITTHLLSGDDDGAVQAIGAELSIPLANIRSRCSPSDKQNYIKNLLSTPSTNSAKPRSPIVIFVGDGTNDAPSLAQATIGVHISTGTDIAQSAADVVLVRPHLSNILTIINVSRKAIHRIAFNFGWSFTYNLFAVLLGAGAFVRARIPPEFAGLGELVSVLPVVAAAVGLKWAKI</sequence>
<evidence type="ECO:0000256" key="8">
    <source>
        <dbReference type="SAM" id="MobiDB-lite"/>
    </source>
</evidence>
<dbReference type="Proteomes" id="UP000002668">
    <property type="component" value="Genome"/>
</dbReference>
<dbReference type="Pfam" id="PF00702">
    <property type="entry name" value="Hydrolase"/>
    <property type="match status" value="1"/>
</dbReference>
<dbReference type="PRINTS" id="PR00120">
    <property type="entry name" value="HATPASE"/>
</dbReference>
<dbReference type="SUPFAM" id="SSF56784">
    <property type="entry name" value="HAD-like"/>
    <property type="match status" value="1"/>
</dbReference>
<dbReference type="Gene3D" id="2.70.150.10">
    <property type="entry name" value="Calcium-transporting ATPase, cytoplasmic transduction domain A"/>
    <property type="match status" value="1"/>
</dbReference>
<dbReference type="HOGENOM" id="CLU_001771_0_0_1"/>
<comment type="subcellular location">
    <subcellularLocation>
        <location evidence="1 7">Membrane</location>
    </subcellularLocation>
</comment>
<evidence type="ECO:0000256" key="1">
    <source>
        <dbReference type="ARBA" id="ARBA00004370"/>
    </source>
</evidence>
<dbReference type="Pfam" id="PF24534">
    <property type="entry name" value="HMA_PCA1"/>
    <property type="match status" value="1"/>
</dbReference>
<dbReference type="GO" id="GO:0016887">
    <property type="term" value="F:ATP hydrolysis activity"/>
    <property type="evidence" value="ECO:0007669"/>
    <property type="project" value="InterPro"/>
</dbReference>
<dbReference type="GO" id="GO:0030003">
    <property type="term" value="P:intracellular monoatomic cation homeostasis"/>
    <property type="evidence" value="ECO:0007669"/>
    <property type="project" value="UniProtKB-ARBA"/>
</dbReference>
<dbReference type="InterPro" id="IPR023214">
    <property type="entry name" value="HAD_sf"/>
</dbReference>
<dbReference type="InterPro" id="IPR059000">
    <property type="entry name" value="ATPase_P-type_domA"/>
</dbReference>
<dbReference type="Pfam" id="PF00122">
    <property type="entry name" value="E1-E2_ATPase"/>
    <property type="match status" value="1"/>
</dbReference>
<dbReference type="GeneID" id="13282012"/>
<feature type="transmembrane region" description="Helical" evidence="7">
    <location>
        <begin position="477"/>
        <end position="499"/>
    </location>
</feature>
<dbReference type="eggNOG" id="KOG0207">
    <property type="taxonomic scope" value="Eukaryota"/>
</dbReference>
<feature type="transmembrane region" description="Helical" evidence="7">
    <location>
        <begin position="736"/>
        <end position="768"/>
    </location>
</feature>
<name>E5A4H7_LEPMJ</name>
<dbReference type="NCBIfam" id="TIGR01494">
    <property type="entry name" value="ATPase_P-type"/>
    <property type="match status" value="2"/>
</dbReference>
<dbReference type="Gene3D" id="3.40.1110.10">
    <property type="entry name" value="Calcium-transporting ATPase, cytoplasmic domain N"/>
    <property type="match status" value="1"/>
</dbReference>
<dbReference type="SUPFAM" id="SSF81653">
    <property type="entry name" value="Calcium ATPase, transduction domain A"/>
    <property type="match status" value="1"/>
</dbReference>
<dbReference type="Pfam" id="PF00403">
    <property type="entry name" value="HMA"/>
    <property type="match status" value="1"/>
</dbReference>
<feature type="transmembrane region" description="Helical" evidence="7">
    <location>
        <begin position="1080"/>
        <end position="1099"/>
    </location>
</feature>
<dbReference type="GO" id="GO:0016020">
    <property type="term" value="C:membrane"/>
    <property type="evidence" value="ECO:0007669"/>
    <property type="project" value="UniProtKB-SubCell"/>
</dbReference>
<keyword evidence="4" id="KW-1278">Translocase</keyword>
<dbReference type="AlphaFoldDB" id="E5A4H7"/>
<dbReference type="InterPro" id="IPR023299">
    <property type="entry name" value="ATPase_P-typ_cyto_dom_N"/>
</dbReference>
<keyword evidence="3 7" id="KW-0479">Metal-binding</keyword>
<dbReference type="PRINTS" id="PR00119">
    <property type="entry name" value="CATATPASE"/>
</dbReference>
<dbReference type="InParanoid" id="E5A4H7"/>
<dbReference type="InterPro" id="IPR018303">
    <property type="entry name" value="ATPase_P-typ_P_site"/>
</dbReference>
<feature type="transmembrane region" description="Helical" evidence="7">
    <location>
        <begin position="1053"/>
        <end position="1074"/>
    </location>
</feature>
<evidence type="ECO:0000259" key="9">
    <source>
        <dbReference type="PROSITE" id="PS50846"/>
    </source>
</evidence>
<dbReference type="SUPFAM" id="SSF55008">
    <property type="entry name" value="HMA, heavy metal-associated domain"/>
    <property type="match status" value="1"/>
</dbReference>
<keyword evidence="7" id="KW-0067">ATP-binding</keyword>
<feature type="transmembrane region" description="Helical" evidence="7">
    <location>
        <begin position="450"/>
        <end position="471"/>
    </location>
</feature>
<feature type="domain" description="HMA" evidence="9">
    <location>
        <begin position="299"/>
        <end position="366"/>
    </location>
</feature>
<dbReference type="FunCoup" id="E5A4H7">
    <property type="interactions" value="14"/>
</dbReference>
<dbReference type="InterPro" id="IPR008250">
    <property type="entry name" value="ATPase_P-typ_transduc_dom_A_sf"/>
</dbReference>
<protein>
    <recommendedName>
        <fullName evidence="9">HMA domain-containing protein</fullName>
    </recommendedName>
</protein>
<dbReference type="OMA" id="GCCTRIE"/>
<dbReference type="InterPro" id="IPR044492">
    <property type="entry name" value="P_typ_ATPase_HD_dom"/>
</dbReference>
<evidence type="ECO:0000313" key="11">
    <source>
        <dbReference type="Proteomes" id="UP000002668"/>
    </source>
</evidence>
<evidence type="ECO:0000256" key="2">
    <source>
        <dbReference type="ARBA" id="ARBA00022692"/>
    </source>
</evidence>
<dbReference type="InterPro" id="IPR001757">
    <property type="entry name" value="P_typ_ATPase"/>
</dbReference>
<feature type="transmembrane region" description="Helical" evidence="7">
    <location>
        <begin position="511"/>
        <end position="535"/>
    </location>
</feature>
<dbReference type="PANTHER" id="PTHR46594:SF4">
    <property type="entry name" value="P-TYPE CATION-TRANSPORTING ATPASE"/>
    <property type="match status" value="1"/>
</dbReference>
<dbReference type="OrthoDB" id="432719at2759"/>
<evidence type="ECO:0000256" key="6">
    <source>
        <dbReference type="ARBA" id="ARBA00023136"/>
    </source>
</evidence>
<dbReference type="EMBL" id="FP929134">
    <property type="protein sequence ID" value="CBX98525.1"/>
    <property type="molecule type" value="Genomic_DNA"/>
</dbReference>
<gene>
    <name evidence="10" type="ORF">LEMA_P077640.1</name>
</gene>
<dbReference type="FunFam" id="2.70.150.10:FF:000002">
    <property type="entry name" value="Copper-transporting ATPase 1, putative"/>
    <property type="match status" value="1"/>
</dbReference>
<dbReference type="GO" id="GO:0046872">
    <property type="term" value="F:metal ion binding"/>
    <property type="evidence" value="ECO:0007669"/>
    <property type="project" value="UniProtKB-KW"/>
</dbReference>
<feature type="region of interest" description="Disordered" evidence="8">
    <location>
        <begin position="19"/>
        <end position="65"/>
    </location>
</feature>
<dbReference type="SFLD" id="SFLDS00003">
    <property type="entry name" value="Haloacid_Dehalogenase"/>
    <property type="match status" value="1"/>
</dbReference>
<dbReference type="SUPFAM" id="SSF81665">
    <property type="entry name" value="Calcium ATPase, transmembrane domain M"/>
    <property type="match status" value="1"/>
</dbReference>
<dbReference type="InterPro" id="IPR036412">
    <property type="entry name" value="HAD-like_sf"/>
</dbReference>
<dbReference type="VEuPathDB" id="FungiDB:LEMA_P077640.1"/>
<comment type="similarity">
    <text evidence="7">Belongs to the cation transport ATPase (P-type) (TC 3.A.3) family. Type IB subfamily.</text>
</comment>
<dbReference type="CDD" id="cd00371">
    <property type="entry name" value="HMA"/>
    <property type="match status" value="1"/>
</dbReference>
<keyword evidence="2 7" id="KW-0812">Transmembrane</keyword>
<evidence type="ECO:0000256" key="5">
    <source>
        <dbReference type="ARBA" id="ARBA00022989"/>
    </source>
</evidence>
<dbReference type="NCBIfam" id="TIGR01525">
    <property type="entry name" value="ATPase-IB_hvy"/>
    <property type="match status" value="1"/>
</dbReference>
<dbReference type="SFLD" id="SFLDF00027">
    <property type="entry name" value="p-type_atpase"/>
    <property type="match status" value="1"/>
</dbReference>
<dbReference type="Gene3D" id="3.30.70.100">
    <property type="match status" value="1"/>
</dbReference>
<dbReference type="PANTHER" id="PTHR46594">
    <property type="entry name" value="P-TYPE CATION-TRANSPORTING ATPASE"/>
    <property type="match status" value="1"/>
</dbReference>
<keyword evidence="6 7" id="KW-0472">Membrane</keyword>
<keyword evidence="7" id="KW-0547">Nucleotide-binding</keyword>
<dbReference type="STRING" id="985895.E5A4H7"/>
<evidence type="ECO:0000256" key="3">
    <source>
        <dbReference type="ARBA" id="ARBA00022723"/>
    </source>
</evidence>
<dbReference type="InterPro" id="IPR056236">
    <property type="entry name" value="HMA_PCA1"/>
</dbReference>
<dbReference type="GO" id="GO:0005524">
    <property type="term" value="F:ATP binding"/>
    <property type="evidence" value="ECO:0007669"/>
    <property type="project" value="UniProtKB-UniRule"/>
</dbReference>
<evidence type="ECO:0000256" key="7">
    <source>
        <dbReference type="RuleBase" id="RU362081"/>
    </source>
</evidence>
<feature type="transmembrane region" description="Helical" evidence="7">
    <location>
        <begin position="698"/>
        <end position="724"/>
    </location>
</feature>
<dbReference type="InterPro" id="IPR023298">
    <property type="entry name" value="ATPase_P-typ_TM_dom_sf"/>
</dbReference>
<dbReference type="InterPro" id="IPR036163">
    <property type="entry name" value="HMA_dom_sf"/>
</dbReference>
<dbReference type="GO" id="GO:0019829">
    <property type="term" value="F:ATPase-coupled monoatomic cation transmembrane transporter activity"/>
    <property type="evidence" value="ECO:0007669"/>
    <property type="project" value="InterPro"/>
</dbReference>
<dbReference type="PROSITE" id="PS00154">
    <property type="entry name" value="ATPASE_E1_E2"/>
    <property type="match status" value="1"/>
</dbReference>
<evidence type="ECO:0000256" key="4">
    <source>
        <dbReference type="ARBA" id="ARBA00022967"/>
    </source>
</evidence>
<proteinExistence type="inferred from homology"/>
<organism evidence="11">
    <name type="scientific">Leptosphaeria maculans (strain JN3 / isolate v23.1.3 / race Av1-4-5-6-7-8)</name>
    <name type="common">Blackleg fungus</name>
    <name type="synonym">Phoma lingam</name>
    <dbReference type="NCBI Taxonomy" id="985895"/>
    <lineage>
        <taxon>Eukaryota</taxon>
        <taxon>Fungi</taxon>
        <taxon>Dikarya</taxon>
        <taxon>Ascomycota</taxon>
        <taxon>Pezizomycotina</taxon>
        <taxon>Dothideomycetes</taxon>
        <taxon>Pleosporomycetidae</taxon>
        <taxon>Pleosporales</taxon>
        <taxon>Pleosporineae</taxon>
        <taxon>Leptosphaeriaceae</taxon>
        <taxon>Plenodomus</taxon>
        <taxon>Plenodomus lingam/Leptosphaeria maculans species complex</taxon>
    </lineage>
</organism>
<dbReference type="NCBIfam" id="TIGR01511">
    <property type="entry name" value="ATPase-IB1_Cu"/>
    <property type="match status" value="1"/>
</dbReference>
<dbReference type="InterPro" id="IPR027256">
    <property type="entry name" value="P-typ_ATPase_IB"/>
</dbReference>